<evidence type="ECO:0000256" key="1">
    <source>
        <dbReference type="ARBA" id="ARBA00004141"/>
    </source>
</evidence>
<dbReference type="EMBL" id="JACCJB010000017">
    <property type="protein sequence ID" value="KAF6220283.1"/>
    <property type="molecule type" value="Genomic_DNA"/>
</dbReference>
<feature type="transmembrane region" description="Helical" evidence="7">
    <location>
        <begin position="274"/>
        <end position="295"/>
    </location>
</feature>
<comment type="caution">
    <text evidence="9">The sequence shown here is derived from an EMBL/GenBank/DDBJ whole genome shotgun (WGS) entry which is preliminary data.</text>
</comment>
<dbReference type="PANTHER" id="PTHR33048:SF160">
    <property type="entry name" value="SAT4 FAMILY MEMBRANE PROTEIN"/>
    <property type="match status" value="1"/>
</dbReference>
<reference evidence="9 10" key="1">
    <citation type="journal article" date="2020" name="Genomics">
        <title>Complete, high-quality genomes from long-read metagenomic sequencing of two wolf lichen thalli reveals enigmatic genome architecture.</title>
        <authorList>
            <person name="McKenzie S.K."/>
            <person name="Walston R.F."/>
            <person name="Allen J.L."/>
        </authorList>
    </citation>
    <scope>NUCLEOTIDE SEQUENCE [LARGE SCALE GENOMIC DNA]</scope>
    <source>
        <strain evidence="9">WasteWater1</strain>
    </source>
</reference>
<evidence type="ECO:0000256" key="2">
    <source>
        <dbReference type="ARBA" id="ARBA00022692"/>
    </source>
</evidence>
<evidence type="ECO:0000256" key="3">
    <source>
        <dbReference type="ARBA" id="ARBA00022989"/>
    </source>
</evidence>
<dbReference type="Pfam" id="PF20684">
    <property type="entry name" value="Fung_rhodopsin"/>
    <property type="match status" value="1"/>
</dbReference>
<evidence type="ECO:0000313" key="9">
    <source>
        <dbReference type="EMBL" id="KAF6220283.1"/>
    </source>
</evidence>
<dbReference type="AlphaFoldDB" id="A0A8H6CBI3"/>
<dbReference type="Proteomes" id="UP000593566">
    <property type="component" value="Unassembled WGS sequence"/>
</dbReference>
<accession>A0A8H6CBI3</accession>
<feature type="compositionally biased region" description="Polar residues" evidence="6">
    <location>
        <begin position="326"/>
        <end position="342"/>
    </location>
</feature>
<dbReference type="InterPro" id="IPR049326">
    <property type="entry name" value="Rhodopsin_dom_fungi"/>
</dbReference>
<sequence>MANPLAGLTPTELAQTPALMPPAGVVSNFINPSGTLEGVANATMAICFTFTTIFVLVRLLTKYCVDRAFQWEDWCCLVAWMGILAFGSVILDAQSQGAGRHQWDVNVINVIKVARTSNVGSIIYGPIIAIAKLAILLQYKRIFVAHKRNFVFYGVHVLIWTNLLFYFIETFLEIFACTPREKIWNPLTPGHCISIENNYIAIGAWNVLSDFLILILPMVAISKLQMANTRKIGVAAVFATGLFACVASVVRLAYTIDLLYTSDETYSIIKVGLWNVAELTTIILCACFPIMPKFIQWITGKTKDKSTYHPAAYGNNYGLRGHNSKRNNQFSDPRASNNTTPWLDSEDHEIGLMGKTKGNYHNLDVGQSYLAKPGSISKVEPVARVKGGAPENSIWKTNTVRVDSSLDPERGGHDFV</sequence>
<keyword evidence="2 7" id="KW-0812">Transmembrane</keyword>
<dbReference type="GeneID" id="59331826"/>
<feature type="transmembrane region" description="Helical" evidence="7">
    <location>
        <begin position="119"/>
        <end position="138"/>
    </location>
</feature>
<evidence type="ECO:0000256" key="5">
    <source>
        <dbReference type="ARBA" id="ARBA00038359"/>
    </source>
</evidence>
<evidence type="ECO:0000256" key="6">
    <source>
        <dbReference type="SAM" id="MobiDB-lite"/>
    </source>
</evidence>
<feature type="transmembrane region" description="Helical" evidence="7">
    <location>
        <begin position="232"/>
        <end position="254"/>
    </location>
</feature>
<dbReference type="PANTHER" id="PTHR33048">
    <property type="entry name" value="PTH11-LIKE INTEGRAL MEMBRANE PROTEIN (AFU_ORTHOLOGUE AFUA_5G11245)"/>
    <property type="match status" value="1"/>
</dbReference>
<comment type="subcellular location">
    <subcellularLocation>
        <location evidence="1">Membrane</location>
        <topology evidence="1">Multi-pass membrane protein</topology>
    </subcellularLocation>
</comment>
<feature type="transmembrane region" description="Helical" evidence="7">
    <location>
        <begin position="73"/>
        <end position="91"/>
    </location>
</feature>
<dbReference type="GO" id="GO:0016020">
    <property type="term" value="C:membrane"/>
    <property type="evidence" value="ECO:0007669"/>
    <property type="project" value="UniProtKB-SubCell"/>
</dbReference>
<feature type="transmembrane region" description="Helical" evidence="7">
    <location>
        <begin position="39"/>
        <end position="61"/>
    </location>
</feature>
<organism evidence="9 10">
    <name type="scientific">Letharia lupina</name>
    <dbReference type="NCBI Taxonomy" id="560253"/>
    <lineage>
        <taxon>Eukaryota</taxon>
        <taxon>Fungi</taxon>
        <taxon>Dikarya</taxon>
        <taxon>Ascomycota</taxon>
        <taxon>Pezizomycotina</taxon>
        <taxon>Lecanoromycetes</taxon>
        <taxon>OSLEUM clade</taxon>
        <taxon>Lecanoromycetidae</taxon>
        <taxon>Lecanorales</taxon>
        <taxon>Lecanorineae</taxon>
        <taxon>Parmeliaceae</taxon>
        <taxon>Letharia</taxon>
    </lineage>
</organism>
<protein>
    <recommendedName>
        <fullName evidence="8">Rhodopsin domain-containing protein</fullName>
    </recommendedName>
</protein>
<evidence type="ECO:0000313" key="10">
    <source>
        <dbReference type="Proteomes" id="UP000593566"/>
    </source>
</evidence>
<gene>
    <name evidence="9" type="ORF">HO133_003415</name>
</gene>
<evidence type="ECO:0000256" key="7">
    <source>
        <dbReference type="SAM" id="Phobius"/>
    </source>
</evidence>
<feature type="region of interest" description="Disordered" evidence="6">
    <location>
        <begin position="319"/>
        <end position="343"/>
    </location>
</feature>
<keyword evidence="4 7" id="KW-0472">Membrane</keyword>
<dbReference type="RefSeq" id="XP_037149718.1">
    <property type="nucleotide sequence ID" value="XM_037294337.1"/>
</dbReference>
<feature type="transmembrane region" description="Helical" evidence="7">
    <location>
        <begin position="199"/>
        <end position="220"/>
    </location>
</feature>
<proteinExistence type="inferred from homology"/>
<keyword evidence="10" id="KW-1185">Reference proteome</keyword>
<dbReference type="InterPro" id="IPR052337">
    <property type="entry name" value="SAT4-like"/>
</dbReference>
<evidence type="ECO:0000256" key="4">
    <source>
        <dbReference type="ARBA" id="ARBA00023136"/>
    </source>
</evidence>
<comment type="similarity">
    <text evidence="5">Belongs to the SAT4 family.</text>
</comment>
<feature type="transmembrane region" description="Helical" evidence="7">
    <location>
        <begin position="150"/>
        <end position="168"/>
    </location>
</feature>
<feature type="domain" description="Rhodopsin" evidence="8">
    <location>
        <begin position="57"/>
        <end position="295"/>
    </location>
</feature>
<keyword evidence="3 7" id="KW-1133">Transmembrane helix</keyword>
<evidence type="ECO:0000259" key="8">
    <source>
        <dbReference type="Pfam" id="PF20684"/>
    </source>
</evidence>
<name>A0A8H6CBI3_9LECA</name>